<comment type="caution">
    <text evidence="1">The sequence shown here is derived from an EMBL/GenBank/DDBJ whole genome shotgun (WGS) entry which is preliminary data.</text>
</comment>
<proteinExistence type="predicted"/>
<organism evidence="1 2">
    <name type="scientific">Dactylosporangium siamense</name>
    <dbReference type="NCBI Taxonomy" id="685454"/>
    <lineage>
        <taxon>Bacteria</taxon>
        <taxon>Bacillati</taxon>
        <taxon>Actinomycetota</taxon>
        <taxon>Actinomycetes</taxon>
        <taxon>Micromonosporales</taxon>
        <taxon>Micromonosporaceae</taxon>
        <taxon>Dactylosporangium</taxon>
    </lineage>
</organism>
<dbReference type="RefSeq" id="WP_203854863.1">
    <property type="nucleotide sequence ID" value="NZ_BAAAVW010000020.1"/>
</dbReference>
<keyword evidence="2" id="KW-1185">Reference proteome</keyword>
<evidence type="ECO:0000313" key="1">
    <source>
        <dbReference type="EMBL" id="GIG53240.1"/>
    </source>
</evidence>
<reference evidence="1" key="1">
    <citation type="submission" date="2021-01" db="EMBL/GenBank/DDBJ databases">
        <title>Whole genome shotgun sequence of Dactylosporangium siamense NBRC 106093.</title>
        <authorList>
            <person name="Komaki H."/>
            <person name="Tamura T."/>
        </authorList>
    </citation>
    <scope>NUCLEOTIDE SEQUENCE</scope>
    <source>
        <strain evidence="1">NBRC 106093</strain>
    </source>
</reference>
<dbReference type="Proteomes" id="UP000660611">
    <property type="component" value="Unassembled WGS sequence"/>
</dbReference>
<name>A0A919Q3K5_9ACTN</name>
<gene>
    <name evidence="1" type="ORF">Dsi01nite_112810</name>
</gene>
<protein>
    <submittedName>
        <fullName evidence="1">Uncharacterized protein</fullName>
    </submittedName>
</protein>
<sequence length="148" mass="15673">MADLLVWLVAGPPSLGAPATIQSACSLVGHDLMTMAELDAALPDATWQAAPRSTDEPVPDTFWTVGLGSGPERRFSFGLNTELSAVQSAVSVANAVQDHLAGYEGMQWPECPGHQHPMAARIVDGSAVWVCRSEGRRIAEIGQLHTIA</sequence>
<accession>A0A919Q3K5</accession>
<dbReference type="EMBL" id="BONQ01000252">
    <property type="protein sequence ID" value="GIG53240.1"/>
    <property type="molecule type" value="Genomic_DNA"/>
</dbReference>
<dbReference type="AlphaFoldDB" id="A0A919Q3K5"/>
<evidence type="ECO:0000313" key="2">
    <source>
        <dbReference type="Proteomes" id="UP000660611"/>
    </source>
</evidence>